<dbReference type="PANTHER" id="PTHR34698">
    <property type="entry name" value="5-OXOPROLINASE SUBUNIT B"/>
    <property type="match status" value="1"/>
</dbReference>
<dbReference type="Gene3D" id="2.40.100.10">
    <property type="entry name" value="Cyclophilin-like"/>
    <property type="match status" value="1"/>
</dbReference>
<feature type="region of interest" description="Disordered" evidence="4">
    <location>
        <begin position="71"/>
        <end position="114"/>
    </location>
</feature>
<dbReference type="Gene3D" id="3.30.1360.40">
    <property type="match status" value="1"/>
</dbReference>
<evidence type="ECO:0000256" key="4">
    <source>
        <dbReference type="SAM" id="MobiDB-lite"/>
    </source>
</evidence>
<dbReference type="AlphaFoldDB" id="A0A4R3ZTB3"/>
<dbReference type="Proteomes" id="UP000295805">
    <property type="component" value="Unassembled WGS sequence"/>
</dbReference>
<protein>
    <submittedName>
        <fullName evidence="6">Allophanate hydrolase subunit 1</fullName>
    </submittedName>
</protein>
<dbReference type="InterPro" id="IPR003833">
    <property type="entry name" value="CT_C_D"/>
</dbReference>
<dbReference type="GO" id="GO:0016787">
    <property type="term" value="F:hydrolase activity"/>
    <property type="evidence" value="ECO:0007669"/>
    <property type="project" value="UniProtKB-KW"/>
</dbReference>
<proteinExistence type="predicted"/>
<dbReference type="InterPro" id="IPR010016">
    <property type="entry name" value="PxpB"/>
</dbReference>
<name>A0A4R3ZTB3_9ACTN</name>
<accession>A0A4R3ZTB3</accession>
<dbReference type="GO" id="GO:0005524">
    <property type="term" value="F:ATP binding"/>
    <property type="evidence" value="ECO:0007669"/>
    <property type="project" value="UniProtKB-KW"/>
</dbReference>
<dbReference type="InterPro" id="IPR029000">
    <property type="entry name" value="Cyclophilin-like_dom_sf"/>
</dbReference>
<feature type="domain" description="Carboxyltransferase" evidence="5">
    <location>
        <begin position="4"/>
        <end position="272"/>
    </location>
</feature>
<evidence type="ECO:0000256" key="1">
    <source>
        <dbReference type="ARBA" id="ARBA00022741"/>
    </source>
</evidence>
<dbReference type="Pfam" id="PF02682">
    <property type="entry name" value="CT_C_D"/>
    <property type="match status" value="2"/>
</dbReference>
<feature type="compositionally biased region" description="Pro residues" evidence="4">
    <location>
        <begin position="213"/>
        <end position="222"/>
    </location>
</feature>
<keyword evidence="2 6" id="KW-0378">Hydrolase</keyword>
<reference evidence="6 7" key="1">
    <citation type="submission" date="2019-03" db="EMBL/GenBank/DDBJ databases">
        <title>Root nodule microbial communities of legume samples collected from USA, Mexico and Botswana.</title>
        <authorList>
            <person name="Hirsch A."/>
        </authorList>
    </citation>
    <scope>NUCLEOTIDE SEQUENCE [LARGE SCALE GENOMIC DNA]</scope>
    <source>
        <strain evidence="6 7">55</strain>
    </source>
</reference>
<evidence type="ECO:0000313" key="6">
    <source>
        <dbReference type="EMBL" id="TCW23513.1"/>
    </source>
</evidence>
<feature type="compositionally biased region" description="Low complexity" evidence="4">
    <location>
        <begin position="85"/>
        <end position="97"/>
    </location>
</feature>
<organism evidence="6 7">
    <name type="scientific">Dietzia cinnamea</name>
    <dbReference type="NCBI Taxonomy" id="321318"/>
    <lineage>
        <taxon>Bacteria</taxon>
        <taxon>Bacillati</taxon>
        <taxon>Actinomycetota</taxon>
        <taxon>Actinomycetes</taxon>
        <taxon>Mycobacteriales</taxon>
        <taxon>Dietziaceae</taxon>
        <taxon>Dietzia</taxon>
    </lineage>
</organism>
<dbReference type="PANTHER" id="PTHR34698:SF2">
    <property type="entry name" value="5-OXOPROLINASE SUBUNIT B"/>
    <property type="match status" value="1"/>
</dbReference>
<sequence length="296" mass="30191">MTTTRIRRCGEAALLLECAGLAEAVQLAGRVRGLRPEAVDVVAAARTVLVTAREASALPGLRQRVEALLAEGPPSTQDPPPTQNPPSTQNSPSTQNPLPGDRIRYPYAGSGSGGGVADPGAAGGVGGAGGVGAAGGAAEVILDVRYDGPDLHAVADLAGLSTEAFVRTHTAIAWRAAFGGFAPGFAYLVDARELDARNPDARGGEQRVHAEPRPLPTVPRLPSPRARVPAGSVGLADRFCAVYPGASPGGWQLIGTTDARLWDVDRPDPALLTPGTVVRFRDAGGSRGSGGPGADR</sequence>
<dbReference type="SMART" id="SM00796">
    <property type="entry name" value="AHS1"/>
    <property type="match status" value="1"/>
</dbReference>
<feature type="compositionally biased region" description="Basic and acidic residues" evidence="4">
    <location>
        <begin position="198"/>
        <end position="212"/>
    </location>
</feature>
<evidence type="ECO:0000256" key="2">
    <source>
        <dbReference type="ARBA" id="ARBA00022801"/>
    </source>
</evidence>
<evidence type="ECO:0000256" key="3">
    <source>
        <dbReference type="ARBA" id="ARBA00022840"/>
    </source>
</evidence>
<comment type="caution">
    <text evidence="6">The sequence shown here is derived from an EMBL/GenBank/DDBJ whole genome shotgun (WGS) entry which is preliminary data.</text>
</comment>
<dbReference type="GeneID" id="89531751"/>
<dbReference type="RefSeq" id="WP_131885886.1">
    <property type="nucleotide sequence ID" value="NZ_CP143053.1"/>
</dbReference>
<evidence type="ECO:0000313" key="7">
    <source>
        <dbReference type="Proteomes" id="UP000295805"/>
    </source>
</evidence>
<feature type="region of interest" description="Disordered" evidence="4">
    <location>
        <begin position="198"/>
        <end position="226"/>
    </location>
</feature>
<dbReference type="SUPFAM" id="SSF50891">
    <property type="entry name" value="Cyclophilin-like"/>
    <property type="match status" value="1"/>
</dbReference>
<dbReference type="EMBL" id="SMCX01000012">
    <property type="protein sequence ID" value="TCW23513.1"/>
    <property type="molecule type" value="Genomic_DNA"/>
</dbReference>
<keyword evidence="1" id="KW-0547">Nucleotide-binding</keyword>
<keyword evidence="3" id="KW-0067">ATP-binding</keyword>
<gene>
    <name evidence="6" type="ORF">EDD19_11274</name>
</gene>
<evidence type="ECO:0000259" key="5">
    <source>
        <dbReference type="SMART" id="SM00796"/>
    </source>
</evidence>